<evidence type="ECO:0000313" key="2">
    <source>
        <dbReference type="Proteomes" id="UP001221757"/>
    </source>
</evidence>
<dbReference type="EMBL" id="JARKIE010000161">
    <property type="protein sequence ID" value="KAJ7673520.1"/>
    <property type="molecule type" value="Genomic_DNA"/>
</dbReference>
<accession>A0AAD7D1A0</accession>
<dbReference type="Proteomes" id="UP001221757">
    <property type="component" value="Unassembled WGS sequence"/>
</dbReference>
<comment type="caution">
    <text evidence="1">The sequence shown here is derived from an EMBL/GenBank/DDBJ whole genome shotgun (WGS) entry which is preliminary data.</text>
</comment>
<protein>
    <recommendedName>
        <fullName evidence="3">Fungal N-terminal domain-containing protein</fullName>
    </recommendedName>
</protein>
<evidence type="ECO:0008006" key="3">
    <source>
        <dbReference type="Google" id="ProtNLM"/>
    </source>
</evidence>
<reference evidence="1" key="1">
    <citation type="submission" date="2023-03" db="EMBL/GenBank/DDBJ databases">
        <title>Massive genome expansion in bonnet fungi (Mycena s.s.) driven by repeated elements and novel gene families across ecological guilds.</title>
        <authorList>
            <consortium name="Lawrence Berkeley National Laboratory"/>
            <person name="Harder C.B."/>
            <person name="Miyauchi S."/>
            <person name="Viragh M."/>
            <person name="Kuo A."/>
            <person name="Thoen E."/>
            <person name="Andreopoulos B."/>
            <person name="Lu D."/>
            <person name="Skrede I."/>
            <person name="Drula E."/>
            <person name="Henrissat B."/>
            <person name="Morin E."/>
            <person name="Kohler A."/>
            <person name="Barry K."/>
            <person name="LaButti K."/>
            <person name="Morin E."/>
            <person name="Salamov A."/>
            <person name="Lipzen A."/>
            <person name="Mereny Z."/>
            <person name="Hegedus B."/>
            <person name="Baldrian P."/>
            <person name="Stursova M."/>
            <person name="Weitz H."/>
            <person name="Taylor A."/>
            <person name="Grigoriev I.V."/>
            <person name="Nagy L.G."/>
            <person name="Martin F."/>
            <person name="Kauserud H."/>
        </authorList>
    </citation>
    <scope>NUCLEOTIDE SEQUENCE</scope>
    <source>
        <strain evidence="1">CBHHK067</strain>
    </source>
</reference>
<name>A0AAD7D1A0_MYCRO</name>
<proteinExistence type="predicted"/>
<dbReference type="AlphaFoldDB" id="A0AAD7D1A0"/>
<feature type="non-terminal residue" evidence="1">
    <location>
        <position position="144"/>
    </location>
</feature>
<sequence>MAEGVGFVSAVAGLVASAREVTRISYGYLSDVRRAKRTRSQYSVELSAFTDVLLRAEQAALDAEHLGLLAPQPTNLSAEVLDDCHQQLVLLRENLEGRTADGRSLTRLKSTFLWPLEEQQLKKHIDTLHRFRSIFADYVSASTL</sequence>
<evidence type="ECO:0000313" key="1">
    <source>
        <dbReference type="EMBL" id="KAJ7673520.1"/>
    </source>
</evidence>
<keyword evidence="2" id="KW-1185">Reference proteome</keyword>
<organism evidence="1 2">
    <name type="scientific">Mycena rosella</name>
    <name type="common">Pink bonnet</name>
    <name type="synonym">Agaricus rosellus</name>
    <dbReference type="NCBI Taxonomy" id="1033263"/>
    <lineage>
        <taxon>Eukaryota</taxon>
        <taxon>Fungi</taxon>
        <taxon>Dikarya</taxon>
        <taxon>Basidiomycota</taxon>
        <taxon>Agaricomycotina</taxon>
        <taxon>Agaricomycetes</taxon>
        <taxon>Agaricomycetidae</taxon>
        <taxon>Agaricales</taxon>
        <taxon>Marasmiineae</taxon>
        <taxon>Mycenaceae</taxon>
        <taxon>Mycena</taxon>
    </lineage>
</organism>
<gene>
    <name evidence="1" type="ORF">B0H17DRAFT_875125</name>
</gene>